<dbReference type="SUPFAM" id="SSF52374">
    <property type="entry name" value="Nucleotidylyl transferase"/>
    <property type="match status" value="1"/>
</dbReference>
<evidence type="ECO:0000256" key="4">
    <source>
        <dbReference type="ARBA" id="ARBA00022642"/>
    </source>
</evidence>
<proteinExistence type="inferred from homology"/>
<dbReference type="NCBIfam" id="NF000843">
    <property type="entry name" value="PRK00071.2-2"/>
    <property type="match status" value="1"/>
</dbReference>
<dbReference type="NCBIfam" id="TIGR00482">
    <property type="entry name" value="nicotinate (nicotinamide) nucleotide adenylyltransferase"/>
    <property type="match status" value="1"/>
</dbReference>
<dbReference type="InterPro" id="IPR014729">
    <property type="entry name" value="Rossmann-like_a/b/a_fold"/>
</dbReference>
<reference evidence="13 14" key="1">
    <citation type="submission" date="2015-10" db="EMBL/GenBank/DDBJ databases">
        <title>Transcriptomic analysis of a linuron degrading triple-species bacterial consortium.</title>
        <authorList>
            <person name="Albers P."/>
        </authorList>
    </citation>
    <scope>NUCLEOTIDE SEQUENCE [LARGE SCALE GENOMIC DNA]</scope>
    <source>
        <strain evidence="13 14">WDL6</strain>
    </source>
</reference>
<keyword evidence="6 11" id="KW-0548">Nucleotidyltransferase</keyword>
<keyword evidence="14" id="KW-1185">Reference proteome</keyword>
<dbReference type="GO" id="GO:0005524">
    <property type="term" value="F:ATP binding"/>
    <property type="evidence" value="ECO:0007669"/>
    <property type="project" value="UniProtKB-KW"/>
</dbReference>
<comment type="similarity">
    <text evidence="3 11">Belongs to the NadD family.</text>
</comment>
<dbReference type="InterPro" id="IPR005248">
    <property type="entry name" value="NadD/NMNAT"/>
</dbReference>
<keyword evidence="8 11" id="KW-0067">ATP-binding</keyword>
<dbReference type="EMBL" id="LMTR01000075">
    <property type="protein sequence ID" value="KWT65842.1"/>
    <property type="molecule type" value="Genomic_DNA"/>
</dbReference>
<dbReference type="UniPathway" id="UPA00253">
    <property type="reaction ID" value="UER00332"/>
</dbReference>
<dbReference type="InterPro" id="IPR004821">
    <property type="entry name" value="Cyt_trans-like"/>
</dbReference>
<dbReference type="PANTHER" id="PTHR39321:SF3">
    <property type="entry name" value="PHOSPHOPANTETHEINE ADENYLYLTRANSFERASE"/>
    <property type="match status" value="1"/>
</dbReference>
<evidence type="ECO:0000256" key="2">
    <source>
        <dbReference type="ARBA" id="ARBA00005019"/>
    </source>
</evidence>
<evidence type="ECO:0000313" key="14">
    <source>
        <dbReference type="Proteomes" id="UP000059074"/>
    </source>
</evidence>
<comment type="catalytic activity">
    <reaction evidence="10 11">
        <text>nicotinate beta-D-ribonucleotide + ATP + H(+) = deamido-NAD(+) + diphosphate</text>
        <dbReference type="Rhea" id="RHEA:22860"/>
        <dbReference type="ChEBI" id="CHEBI:15378"/>
        <dbReference type="ChEBI" id="CHEBI:30616"/>
        <dbReference type="ChEBI" id="CHEBI:33019"/>
        <dbReference type="ChEBI" id="CHEBI:57502"/>
        <dbReference type="ChEBI" id="CHEBI:58437"/>
        <dbReference type="EC" id="2.7.7.18"/>
    </reaction>
</comment>
<gene>
    <name evidence="11" type="primary">nadD</name>
    <name evidence="13" type="ORF">APY04_2689</name>
</gene>
<dbReference type="Proteomes" id="UP000059074">
    <property type="component" value="Unassembled WGS sequence"/>
</dbReference>
<evidence type="ECO:0000256" key="5">
    <source>
        <dbReference type="ARBA" id="ARBA00022679"/>
    </source>
</evidence>
<dbReference type="EC" id="2.7.7.18" evidence="11"/>
<dbReference type="PANTHER" id="PTHR39321">
    <property type="entry name" value="NICOTINATE-NUCLEOTIDE ADENYLYLTRANSFERASE-RELATED"/>
    <property type="match status" value="1"/>
</dbReference>
<comment type="pathway">
    <text evidence="2 11">Cofactor biosynthesis; NAD(+) biosynthesis; deamido-NAD(+) from nicotinate D-ribonucleotide: step 1/1.</text>
</comment>
<evidence type="ECO:0000256" key="6">
    <source>
        <dbReference type="ARBA" id="ARBA00022695"/>
    </source>
</evidence>
<sequence>MSYPAPHATIRSIVPPLAFAGERIGLMGGTFNPPHEGHLACAETALRRLQLNRLWWIVTPGNPLKQNDGLPTLEQRIAASRSLTRNDPRIVVTGFEQGLSARYTFSTLRYLKQHMQGVRFVWIMGADNLVGFNRWQNWRGIANLVPMAIVDRPGWRHAALASPAARALARFRLPESRAALLPMADPPAWTFLTTRLSELSSTSLRTLLMTQRHELKVFSSNRP</sequence>
<evidence type="ECO:0000259" key="12">
    <source>
        <dbReference type="Pfam" id="PF01467"/>
    </source>
</evidence>
<keyword evidence="5 11" id="KW-0808">Transferase</keyword>
<dbReference type="RefSeq" id="WP_068463287.1">
    <property type="nucleotide sequence ID" value="NZ_LMTR01000075.1"/>
</dbReference>
<dbReference type="AlphaFoldDB" id="A0A109BC14"/>
<dbReference type="Pfam" id="PF01467">
    <property type="entry name" value="CTP_transf_like"/>
    <property type="match status" value="1"/>
</dbReference>
<dbReference type="GO" id="GO:0009435">
    <property type="term" value="P:NAD+ biosynthetic process"/>
    <property type="evidence" value="ECO:0007669"/>
    <property type="project" value="UniProtKB-UniRule"/>
</dbReference>
<keyword evidence="9 11" id="KW-0520">NAD</keyword>
<dbReference type="HAMAP" id="MF_00244">
    <property type="entry name" value="NaMN_adenylyltr"/>
    <property type="match status" value="1"/>
</dbReference>
<comment type="function">
    <text evidence="1 11">Catalyzes the reversible adenylation of nicotinate mononucleotide (NaMN) to nicotinic acid adenine dinucleotide (NaAD).</text>
</comment>
<dbReference type="PATRIC" id="fig|121290.4.peg.2002"/>
<organism evidence="13 14">
    <name type="scientific">Hyphomicrobium sulfonivorans</name>
    <dbReference type="NCBI Taxonomy" id="121290"/>
    <lineage>
        <taxon>Bacteria</taxon>
        <taxon>Pseudomonadati</taxon>
        <taxon>Pseudomonadota</taxon>
        <taxon>Alphaproteobacteria</taxon>
        <taxon>Hyphomicrobiales</taxon>
        <taxon>Hyphomicrobiaceae</taxon>
        <taxon>Hyphomicrobium</taxon>
    </lineage>
</organism>
<evidence type="ECO:0000313" key="13">
    <source>
        <dbReference type="EMBL" id="KWT65842.1"/>
    </source>
</evidence>
<evidence type="ECO:0000256" key="3">
    <source>
        <dbReference type="ARBA" id="ARBA00009014"/>
    </source>
</evidence>
<evidence type="ECO:0000256" key="1">
    <source>
        <dbReference type="ARBA" id="ARBA00002324"/>
    </source>
</evidence>
<evidence type="ECO:0000256" key="10">
    <source>
        <dbReference type="ARBA" id="ARBA00048721"/>
    </source>
</evidence>
<keyword evidence="4 11" id="KW-0662">Pyridine nucleotide biosynthesis</keyword>
<dbReference type="OrthoDB" id="5295945at2"/>
<dbReference type="NCBIfam" id="TIGR00125">
    <property type="entry name" value="cyt_tran_rel"/>
    <property type="match status" value="1"/>
</dbReference>
<evidence type="ECO:0000256" key="11">
    <source>
        <dbReference type="HAMAP-Rule" id="MF_00244"/>
    </source>
</evidence>
<protein>
    <recommendedName>
        <fullName evidence="11">Probable nicotinate-nucleotide adenylyltransferase</fullName>
        <ecNumber evidence="11">2.7.7.18</ecNumber>
    </recommendedName>
    <alternativeName>
        <fullName evidence="11">Deamido-NAD(+) diphosphorylase</fullName>
    </alternativeName>
    <alternativeName>
        <fullName evidence="11">Deamido-NAD(+) pyrophosphorylase</fullName>
    </alternativeName>
    <alternativeName>
        <fullName evidence="11">Nicotinate mononucleotide adenylyltransferase</fullName>
        <shortName evidence="11">NaMN adenylyltransferase</shortName>
    </alternativeName>
</protein>
<dbReference type="NCBIfam" id="NF000845">
    <property type="entry name" value="PRK00071.2-4"/>
    <property type="match status" value="1"/>
</dbReference>
<dbReference type="CDD" id="cd02165">
    <property type="entry name" value="NMNAT"/>
    <property type="match status" value="1"/>
</dbReference>
<comment type="caution">
    <text evidence="13">The sequence shown here is derived from an EMBL/GenBank/DDBJ whole genome shotgun (WGS) entry which is preliminary data.</text>
</comment>
<accession>A0A109BC14</accession>
<evidence type="ECO:0000256" key="9">
    <source>
        <dbReference type="ARBA" id="ARBA00023027"/>
    </source>
</evidence>
<dbReference type="STRING" id="121290.APY04_2689"/>
<dbReference type="Gene3D" id="3.40.50.620">
    <property type="entry name" value="HUPs"/>
    <property type="match status" value="1"/>
</dbReference>
<keyword evidence="7 11" id="KW-0547">Nucleotide-binding</keyword>
<evidence type="ECO:0000256" key="8">
    <source>
        <dbReference type="ARBA" id="ARBA00022840"/>
    </source>
</evidence>
<evidence type="ECO:0000256" key="7">
    <source>
        <dbReference type="ARBA" id="ARBA00022741"/>
    </source>
</evidence>
<feature type="domain" description="Cytidyltransferase-like" evidence="12">
    <location>
        <begin position="26"/>
        <end position="206"/>
    </location>
</feature>
<dbReference type="GO" id="GO:0004515">
    <property type="term" value="F:nicotinate-nucleotide adenylyltransferase activity"/>
    <property type="evidence" value="ECO:0007669"/>
    <property type="project" value="UniProtKB-UniRule"/>
</dbReference>
<name>A0A109BC14_HYPSL</name>